<keyword evidence="2" id="KW-1185">Reference proteome</keyword>
<proteinExistence type="predicted"/>
<accession>A0AAE1P7S3</accession>
<dbReference type="AlphaFoldDB" id="A0AAE1P7S3"/>
<sequence length="102" mass="11884">MKQIEATNNPIEKKNEDAQKVKTVIRDLGIEELVEIKMSLTRRKTTRSSMEKARTSLKLSWVRPRLEYCIQAWLPYTRGDIQEAGADTEKSDKIIYRVSREA</sequence>
<evidence type="ECO:0000313" key="2">
    <source>
        <dbReference type="Proteomes" id="UP001292094"/>
    </source>
</evidence>
<protein>
    <submittedName>
        <fullName evidence="1">Uncharacterized protein</fullName>
    </submittedName>
</protein>
<dbReference type="Proteomes" id="UP001292094">
    <property type="component" value="Unassembled WGS sequence"/>
</dbReference>
<name>A0AAE1P7S3_9EUCA</name>
<gene>
    <name evidence="1" type="ORF">Pmani_024629</name>
</gene>
<evidence type="ECO:0000313" key="1">
    <source>
        <dbReference type="EMBL" id="KAK4303343.1"/>
    </source>
</evidence>
<organism evidence="1 2">
    <name type="scientific">Petrolisthes manimaculis</name>
    <dbReference type="NCBI Taxonomy" id="1843537"/>
    <lineage>
        <taxon>Eukaryota</taxon>
        <taxon>Metazoa</taxon>
        <taxon>Ecdysozoa</taxon>
        <taxon>Arthropoda</taxon>
        <taxon>Crustacea</taxon>
        <taxon>Multicrustacea</taxon>
        <taxon>Malacostraca</taxon>
        <taxon>Eumalacostraca</taxon>
        <taxon>Eucarida</taxon>
        <taxon>Decapoda</taxon>
        <taxon>Pleocyemata</taxon>
        <taxon>Anomura</taxon>
        <taxon>Galatheoidea</taxon>
        <taxon>Porcellanidae</taxon>
        <taxon>Petrolisthes</taxon>
    </lineage>
</organism>
<dbReference type="EMBL" id="JAWZYT010002597">
    <property type="protein sequence ID" value="KAK4303343.1"/>
    <property type="molecule type" value="Genomic_DNA"/>
</dbReference>
<reference evidence="1" key="1">
    <citation type="submission" date="2023-11" db="EMBL/GenBank/DDBJ databases">
        <title>Genome assemblies of two species of porcelain crab, Petrolisthes cinctipes and Petrolisthes manimaculis (Anomura: Porcellanidae).</title>
        <authorList>
            <person name="Angst P."/>
        </authorList>
    </citation>
    <scope>NUCLEOTIDE SEQUENCE</scope>
    <source>
        <strain evidence="1">PB745_02</strain>
        <tissue evidence="1">Gill</tissue>
    </source>
</reference>
<comment type="caution">
    <text evidence="1">The sequence shown here is derived from an EMBL/GenBank/DDBJ whole genome shotgun (WGS) entry which is preliminary data.</text>
</comment>